<dbReference type="InterPro" id="IPR051544">
    <property type="entry name" value="TPS_OM_transporter"/>
</dbReference>
<dbReference type="AlphaFoldDB" id="A0A316F4A6"/>
<dbReference type="GO" id="GO:0046819">
    <property type="term" value="P:protein secretion by the type V secretion system"/>
    <property type="evidence" value="ECO:0007669"/>
    <property type="project" value="TreeGrafter"/>
</dbReference>
<dbReference type="PANTHER" id="PTHR34597">
    <property type="entry name" value="SLR1661 PROTEIN"/>
    <property type="match status" value="1"/>
</dbReference>
<feature type="domain" description="Polypeptide-transport-associated ShlB-type" evidence="6">
    <location>
        <begin position="139"/>
        <end position="211"/>
    </location>
</feature>
<protein>
    <submittedName>
        <fullName evidence="8">Hemolysin activation/secretion protein</fullName>
    </submittedName>
</protein>
<comment type="caution">
    <text evidence="8">The sequence shown here is derived from an EMBL/GenBank/DDBJ whole genome shotgun (WGS) entry which is preliminary data.</text>
</comment>
<evidence type="ECO:0000313" key="8">
    <source>
        <dbReference type="EMBL" id="PWK31335.1"/>
    </source>
</evidence>
<proteinExistence type="predicted"/>
<dbReference type="Gene3D" id="3.10.20.310">
    <property type="entry name" value="membrane protein fhac"/>
    <property type="match status" value="1"/>
</dbReference>
<dbReference type="Gene3D" id="2.40.160.50">
    <property type="entry name" value="membrane protein fhac: a member of the omp85/tpsb transporter family"/>
    <property type="match status" value="1"/>
</dbReference>
<dbReference type="GO" id="GO:0008320">
    <property type="term" value="F:protein transmembrane transporter activity"/>
    <property type="evidence" value="ECO:0007669"/>
    <property type="project" value="TreeGrafter"/>
</dbReference>
<dbReference type="InterPro" id="IPR013686">
    <property type="entry name" value="Polypept-transport_assoc_ShlB"/>
</dbReference>
<dbReference type="Pfam" id="PF17287">
    <property type="entry name" value="POTRA_3"/>
    <property type="match status" value="1"/>
</dbReference>
<evidence type="ECO:0000256" key="3">
    <source>
        <dbReference type="ARBA" id="ARBA00023237"/>
    </source>
</evidence>
<gene>
    <name evidence="8" type="ORF">C7419_11073</name>
</gene>
<evidence type="ECO:0000259" key="7">
    <source>
        <dbReference type="Pfam" id="PF17287"/>
    </source>
</evidence>
<dbReference type="Pfam" id="PF03865">
    <property type="entry name" value="ShlB"/>
    <property type="match status" value="1"/>
</dbReference>
<keyword evidence="9" id="KW-1185">Reference proteome</keyword>
<dbReference type="PANTHER" id="PTHR34597:SF3">
    <property type="entry name" value="OUTER MEMBRANE TRANSPORTER CDIB"/>
    <property type="match status" value="1"/>
</dbReference>
<dbReference type="InterPro" id="IPR027282">
    <property type="entry name" value="TPS"/>
</dbReference>
<feature type="region of interest" description="Disordered" evidence="4">
    <location>
        <begin position="106"/>
        <end position="131"/>
    </location>
</feature>
<evidence type="ECO:0000259" key="5">
    <source>
        <dbReference type="Pfam" id="PF03865"/>
    </source>
</evidence>
<dbReference type="Proteomes" id="UP000245754">
    <property type="component" value="Unassembled WGS sequence"/>
</dbReference>
<evidence type="ECO:0000256" key="2">
    <source>
        <dbReference type="ARBA" id="ARBA00022692"/>
    </source>
</evidence>
<dbReference type="InterPro" id="IPR005565">
    <property type="entry name" value="Hemolysn_activator_HlyB_C"/>
</dbReference>
<evidence type="ECO:0000259" key="6">
    <source>
        <dbReference type="Pfam" id="PF08479"/>
    </source>
</evidence>
<keyword evidence="1" id="KW-0472">Membrane</keyword>
<dbReference type="Pfam" id="PF08479">
    <property type="entry name" value="POTRA_2"/>
    <property type="match status" value="1"/>
</dbReference>
<evidence type="ECO:0000256" key="1">
    <source>
        <dbReference type="ARBA" id="ARBA00022452"/>
    </source>
</evidence>
<dbReference type="EMBL" id="QGGT01000010">
    <property type="protein sequence ID" value="PWK31335.1"/>
    <property type="molecule type" value="Genomic_DNA"/>
</dbReference>
<keyword evidence="2" id="KW-0812">Transmembrane</keyword>
<sequence>MTVTLWRPVTIIDVLLMPLLPTRQPVSISVLSSARANFRMPFASLLGAVCVFPGFATHAQAQQAGVPQALPDAGRASRLLRRDQLIENQQQERLQEDQERAMRALPDPQGADLGAMSREDRQAEAQPPEEAEACGEVLRIVLTGDAERVEAGELARLREAFEGRCLGTADLHALRAELTRYFIERGEVTTRAYLPERPAEDGALAIHVIQGVIERYDVDSNREKAVWPPGVFPARPGELLNLRDLEQAVEQINRLSSNDARIGLYPGTEAGQTIVNVINRSSRPLHLYASLDNMGTKATGRNALSATLTLDSPFGFNELFALTRRQSVFPLEGGHRSDATALQAQVPYGYHALSMQWSRSTYLNTVTLPYSGRKIPIEGRTDLFSVGDDRVVYRDAMSRVTVSGRLALQSGQTWIAGHSLGVSDRDFTFLDLGIGATTRRFGGISTARFSAVRGLAMLGAYRDPAGLRDDVPHAQFQKFTMAMSHARRLQVGSRAVVLSAQFSGQYSLNTLYGSQQLLIGGPGSVRGFRDHSLGGDHGYYVRTEASLPWLVLSGANAVRGRLYAGFDWGTVINRNPAARSGALTGVALGIGVTWRAVSIDAALSRAVRAPSSRMREGTLVGVRVSCSL</sequence>
<name>A0A316F4A6_9BURK</name>
<feature type="domain" description="Haemolysin activator HlyB C-terminal" evidence="5">
    <location>
        <begin position="271"/>
        <end position="590"/>
    </location>
</feature>
<keyword evidence="1" id="KW-1134">Transmembrane beta strand</keyword>
<dbReference type="GO" id="GO:0098046">
    <property type="term" value="C:type V protein secretion system complex"/>
    <property type="evidence" value="ECO:0007669"/>
    <property type="project" value="TreeGrafter"/>
</dbReference>
<evidence type="ECO:0000313" key="9">
    <source>
        <dbReference type="Proteomes" id="UP000245754"/>
    </source>
</evidence>
<dbReference type="PIRSF" id="PIRSF029745">
    <property type="entry name" value="FhaC"/>
    <property type="match status" value="1"/>
</dbReference>
<reference evidence="8 9" key="1">
    <citation type="submission" date="2018-05" db="EMBL/GenBank/DDBJ databases">
        <title>Genomic Encyclopedia of Type Strains, Phase IV (KMG-V): Genome sequencing to study the core and pangenomes of soil and plant-associated prokaryotes.</title>
        <authorList>
            <person name="Whitman W."/>
        </authorList>
    </citation>
    <scope>NUCLEOTIDE SEQUENCE [LARGE SCALE GENOMIC DNA]</scope>
    <source>
        <strain evidence="8 9">SLV-132</strain>
    </source>
</reference>
<keyword evidence="3" id="KW-0998">Cell outer membrane</keyword>
<evidence type="ECO:0000256" key="4">
    <source>
        <dbReference type="SAM" id="MobiDB-lite"/>
    </source>
</evidence>
<accession>A0A316F4A6</accession>
<feature type="domain" description="ShlB POTRA" evidence="7">
    <location>
        <begin position="226"/>
        <end position="266"/>
    </location>
</feature>
<dbReference type="InterPro" id="IPR035251">
    <property type="entry name" value="ShlB_POTRA"/>
</dbReference>
<organism evidence="8 9">
    <name type="scientific">Cupriavidus plantarum</name>
    <dbReference type="NCBI Taxonomy" id="942865"/>
    <lineage>
        <taxon>Bacteria</taxon>
        <taxon>Pseudomonadati</taxon>
        <taxon>Pseudomonadota</taxon>
        <taxon>Betaproteobacteria</taxon>
        <taxon>Burkholderiales</taxon>
        <taxon>Burkholderiaceae</taxon>
        <taxon>Cupriavidus</taxon>
    </lineage>
</organism>